<feature type="compositionally biased region" description="Acidic residues" evidence="6">
    <location>
        <begin position="1166"/>
        <end position="1183"/>
    </location>
</feature>
<keyword evidence="1 5" id="KW-0175">Coiled coil</keyword>
<evidence type="ECO:0000313" key="8">
    <source>
        <dbReference type="Proteomes" id="UP000516437"/>
    </source>
</evidence>
<sequence length="1217" mass="141198">MFSKTPQRKAWLAVKVSPRTGSAEKGKAVAVAEAPPPQPQPPPLRSLSGNRVAGLETEDMEDWRRFKEAGLLDEAEMERKDHEALLEKISKLQGELYDYQYSMGLLLIEKRDWTLKYEELRQEFAETQEILKREQSAHLIALSEVEEREENLRKAFISEKQCVIDLEKALRAVGEERDQIKLTSDTKVANAHTLLIGTKEKSLEVEEKLYVAEAKLAEVNRKASELEMRLQNVEARESVLQRERLSLTTEQEAHKAIFYKQREELQEWERKLQEGEERLCKNRRMFNEREEKANELDANIKQKEKDLEEAQKKIDVCNSTLKEKEDEINRRLEDLILEEKKADSLRTFLEMKEKELLVLEEKLNARERAEIQRLLDNQRVILDEKLEEFELELQEKRKSVDEELRSKLEDLDQGKVKANHEIEKLKKKEQLLDKKEERMNEKEKDIEMKIKTFTEMEKAVKAEEKRLEVEKQQTVADQATLQSLRDEIEKIRDENTRQKQQIHEESEKLRITESERLEHLRLQSQLKQEIEEYRLQRELLLKEGDDLKCQRENFEKEWELLDEKRAEISRELRQNVEEREKLDKLLHCEEERLKKEKHAMQDHMKGELELLQQEKESFASLMKHEQLALSEKAQSERSQMLREFELRRRDLETDLRNRREEMEKCLQERGTAFEEERDREHTYINHLKEVAERQQEEVKSEGHRIQKETEDLKLNQKQLELNQLEMRKDIDELGGLSRKLKEQREQFIKERSRFLAFVEKLKSCKSCGEITREFVFSDLQVPEMEDRELIPSLMLGDEILQSSRDNIAASDVRFSDSGGRLSWLRKCTSKIFNMSPGKKIEHATGPALTDSTPSSPVLVNVEQHKKGPSMLISKGIRGHAISIDEPQPSFRMANDTFDIQQPQSDSILREVDNTCAPSVDDQSYMDSKFEEVPEDSLQSQPKGGRRKPGRRRKSGVHRTRSVKAVVEDAKAFLGEASGKTELDADVQTEDIDHIYEESRDDSTHADSVVSKTARKRQRAQPSRITLSEQDAGNSEDHSESVTADGRRKRHQTAVPVLQTPGEKRYNLRRHKIAGTVTEAHPLADLAMRRREKEPADGDAVEVAPVPEAVTGPSKGVAGKNGQTKQLVQVTTVKSVEISEDRVVRFKTPSEIVNDDADPAKSVEETGLSEEVNDTPEYGNEDESGSTIPEEAANDYDDELEQPGEVSIGKKIWTFFTT</sequence>
<proteinExistence type="inferred from homology"/>
<accession>A0A6A1VXQ7</accession>
<dbReference type="PANTHER" id="PTHR31908:SF9">
    <property type="entry name" value="PROTEIN CROWDED NUCLEI 3"/>
    <property type="match status" value="1"/>
</dbReference>
<dbReference type="InterPro" id="IPR040418">
    <property type="entry name" value="CRWN"/>
</dbReference>
<feature type="region of interest" description="Disordered" evidence="6">
    <location>
        <begin position="1090"/>
        <end position="1122"/>
    </location>
</feature>
<evidence type="ECO:0000256" key="6">
    <source>
        <dbReference type="SAM" id="MobiDB-lite"/>
    </source>
</evidence>
<feature type="compositionally biased region" description="Pro residues" evidence="6">
    <location>
        <begin position="34"/>
        <end position="44"/>
    </location>
</feature>
<feature type="compositionally biased region" description="Acidic residues" evidence="6">
    <location>
        <begin position="1191"/>
        <end position="1201"/>
    </location>
</feature>
<feature type="region of interest" description="Disordered" evidence="6">
    <location>
        <begin position="992"/>
        <end position="1064"/>
    </location>
</feature>
<evidence type="ECO:0000256" key="3">
    <source>
        <dbReference type="ARBA" id="ARBA00024186"/>
    </source>
</evidence>
<feature type="compositionally biased region" description="Polar residues" evidence="6">
    <location>
        <begin position="1019"/>
        <end position="1032"/>
    </location>
</feature>
<feature type="region of interest" description="Disordered" evidence="6">
    <location>
        <begin position="917"/>
        <end position="960"/>
    </location>
</feature>
<feature type="coiled-coil region" evidence="5">
    <location>
        <begin position="72"/>
        <end position="137"/>
    </location>
</feature>
<feature type="compositionally biased region" description="Basic residues" evidence="6">
    <location>
        <begin position="943"/>
        <end position="960"/>
    </location>
</feature>
<evidence type="ECO:0000256" key="2">
    <source>
        <dbReference type="ARBA" id="ARBA00023242"/>
    </source>
</evidence>
<feature type="compositionally biased region" description="Basic and acidic residues" evidence="6">
    <location>
        <begin position="992"/>
        <end position="1004"/>
    </location>
</feature>
<dbReference type="OrthoDB" id="673795at2759"/>
<dbReference type="EMBL" id="RXIC02000022">
    <property type="protein sequence ID" value="KAB1216348.1"/>
    <property type="molecule type" value="Genomic_DNA"/>
</dbReference>
<name>A0A6A1VXQ7_9ROSI</name>
<evidence type="ECO:0000256" key="5">
    <source>
        <dbReference type="SAM" id="Coils"/>
    </source>
</evidence>
<dbReference type="GO" id="GO:0006997">
    <property type="term" value="P:nucleus organization"/>
    <property type="evidence" value="ECO:0007669"/>
    <property type="project" value="InterPro"/>
</dbReference>
<comment type="caution">
    <text evidence="7">The sequence shown here is derived from an EMBL/GenBank/DDBJ whole genome shotgun (WGS) entry which is preliminary data.</text>
</comment>
<evidence type="ECO:0000256" key="4">
    <source>
        <dbReference type="ARBA" id="ARBA00024208"/>
    </source>
</evidence>
<feature type="coiled-coil region" evidence="5">
    <location>
        <begin position="209"/>
        <end position="581"/>
    </location>
</feature>
<comment type="similarity">
    <text evidence="4">Belongs to the CRWN family.</text>
</comment>
<dbReference type="PANTHER" id="PTHR31908">
    <property type="entry name" value="PROTEIN CROWDED NUCLEI 4"/>
    <property type="match status" value="1"/>
</dbReference>
<protein>
    <submittedName>
        <fullName evidence="7">Putative nuclear matrix constituent protein 1-like protein</fullName>
    </submittedName>
</protein>
<keyword evidence="8" id="KW-1185">Reference proteome</keyword>
<evidence type="ECO:0000313" key="7">
    <source>
        <dbReference type="EMBL" id="KAB1216348.1"/>
    </source>
</evidence>
<keyword evidence="2" id="KW-0539">Nucleus</keyword>
<gene>
    <name evidence="7" type="ORF">CJ030_MR4G000581</name>
</gene>
<feature type="compositionally biased region" description="Low complexity" evidence="6">
    <location>
        <begin position="1100"/>
        <end position="1109"/>
    </location>
</feature>
<organism evidence="7 8">
    <name type="scientific">Morella rubra</name>
    <name type="common">Chinese bayberry</name>
    <dbReference type="NCBI Taxonomy" id="262757"/>
    <lineage>
        <taxon>Eukaryota</taxon>
        <taxon>Viridiplantae</taxon>
        <taxon>Streptophyta</taxon>
        <taxon>Embryophyta</taxon>
        <taxon>Tracheophyta</taxon>
        <taxon>Spermatophyta</taxon>
        <taxon>Magnoliopsida</taxon>
        <taxon>eudicotyledons</taxon>
        <taxon>Gunneridae</taxon>
        <taxon>Pentapetalae</taxon>
        <taxon>rosids</taxon>
        <taxon>fabids</taxon>
        <taxon>Fagales</taxon>
        <taxon>Myricaceae</taxon>
        <taxon>Morella</taxon>
    </lineage>
</organism>
<reference evidence="7 8" key="1">
    <citation type="journal article" date="2019" name="Plant Biotechnol. J.">
        <title>The red bayberry genome and genetic basis of sex determination.</title>
        <authorList>
            <person name="Jia H.M."/>
            <person name="Jia H.J."/>
            <person name="Cai Q.L."/>
            <person name="Wang Y."/>
            <person name="Zhao H.B."/>
            <person name="Yang W.F."/>
            <person name="Wang G.Y."/>
            <person name="Li Y.H."/>
            <person name="Zhan D.L."/>
            <person name="Shen Y.T."/>
            <person name="Niu Q.F."/>
            <person name="Chang L."/>
            <person name="Qiu J."/>
            <person name="Zhao L."/>
            <person name="Xie H.B."/>
            <person name="Fu W.Y."/>
            <person name="Jin J."/>
            <person name="Li X.W."/>
            <person name="Jiao Y."/>
            <person name="Zhou C.C."/>
            <person name="Tu T."/>
            <person name="Chai C.Y."/>
            <person name="Gao J.L."/>
            <person name="Fan L.J."/>
            <person name="van de Weg E."/>
            <person name="Wang J.Y."/>
            <person name="Gao Z.S."/>
        </authorList>
    </citation>
    <scope>NUCLEOTIDE SEQUENCE [LARGE SCALE GENOMIC DNA]</scope>
    <source>
        <tissue evidence="7">Leaves</tissue>
    </source>
</reference>
<evidence type="ECO:0000256" key="1">
    <source>
        <dbReference type="ARBA" id="ARBA00023054"/>
    </source>
</evidence>
<feature type="region of interest" description="Disordered" evidence="6">
    <location>
        <begin position="1148"/>
        <end position="1202"/>
    </location>
</feature>
<comment type="subcellular location">
    <subcellularLocation>
        <location evidence="3">Nucleus lamina</location>
    </subcellularLocation>
</comment>
<dbReference type="AlphaFoldDB" id="A0A6A1VXQ7"/>
<feature type="region of interest" description="Disordered" evidence="6">
    <location>
        <begin position="16"/>
        <end position="49"/>
    </location>
</feature>
<dbReference type="Proteomes" id="UP000516437">
    <property type="component" value="Chromosome 4"/>
</dbReference>
<dbReference type="GO" id="GO:0005652">
    <property type="term" value="C:nuclear lamina"/>
    <property type="evidence" value="ECO:0007669"/>
    <property type="project" value="UniProtKB-SubCell"/>
</dbReference>
<feature type="coiled-coil region" evidence="5">
    <location>
        <begin position="641"/>
        <end position="668"/>
    </location>
</feature>